<dbReference type="GeneID" id="104996517"/>
<gene>
    <name evidence="5" type="primary">LOC104996517</name>
</gene>
<evidence type="ECO:0000313" key="4">
    <source>
        <dbReference type="Proteomes" id="UP000515208"/>
    </source>
</evidence>
<dbReference type="KEGG" id="bbis:104996517"/>
<dbReference type="RefSeq" id="XP_010849106.1">
    <property type="nucleotide sequence ID" value="XM_010850804.1"/>
</dbReference>
<protein>
    <submittedName>
        <fullName evidence="5">Dedicator of cytokinesis protein 11-like</fullName>
    </submittedName>
</protein>
<keyword evidence="1" id="KW-0344">Guanine-nucleotide releasing factor</keyword>
<sequence length="136" mass="15622">MATAQMKEHEKDPEMLIDLQYSLAKSYASTPELRKTWLDSMAKIHIKNGDFSEAAMCYVHVAALVAEFLHRKKLFPNGCSAFKKITPNIDEEGAMKEDAGMMDVHYSEVRLQGLHCQLDKCNFFKYIYVKKLLQLT</sequence>
<dbReference type="Gene3D" id="1.25.40.410">
    <property type="match status" value="1"/>
</dbReference>
<dbReference type="InterPro" id="IPR046769">
    <property type="entry name" value="DOCKER_Lobe_A"/>
</dbReference>
<dbReference type="GO" id="GO:0051491">
    <property type="term" value="P:positive regulation of filopodium assembly"/>
    <property type="evidence" value="ECO:0007669"/>
    <property type="project" value="TreeGrafter"/>
</dbReference>
<dbReference type="GO" id="GO:0007264">
    <property type="term" value="P:small GTPase-mediated signal transduction"/>
    <property type="evidence" value="ECO:0007669"/>
    <property type="project" value="InterPro"/>
</dbReference>
<feature type="domain" description="DOCKER" evidence="3">
    <location>
        <begin position="25"/>
        <end position="136"/>
    </location>
</feature>
<evidence type="ECO:0000313" key="5">
    <source>
        <dbReference type="RefSeq" id="XP_010849106.1"/>
    </source>
</evidence>
<proteinExistence type="inferred from homology"/>
<keyword evidence="4" id="KW-1185">Reference proteome</keyword>
<dbReference type="PANTHER" id="PTHR23317">
    <property type="entry name" value="DEDICATOR OF CYTOKINESIS DOCK"/>
    <property type="match status" value="1"/>
</dbReference>
<evidence type="ECO:0000256" key="1">
    <source>
        <dbReference type="ARBA" id="ARBA00022658"/>
    </source>
</evidence>
<reference evidence="5" key="1">
    <citation type="submission" date="2025-08" db="UniProtKB">
        <authorList>
            <consortium name="RefSeq"/>
        </authorList>
    </citation>
    <scope>IDENTIFICATION</scope>
    <source>
        <tissue evidence="5">Blood</tissue>
    </source>
</reference>
<evidence type="ECO:0000259" key="3">
    <source>
        <dbReference type="PROSITE" id="PS51651"/>
    </source>
</evidence>
<dbReference type="InterPro" id="IPR027357">
    <property type="entry name" value="DOCKER_dom"/>
</dbReference>
<dbReference type="InterPro" id="IPR026791">
    <property type="entry name" value="DOCK"/>
</dbReference>
<name>A0A6P3I372_BISBB</name>
<comment type="similarity">
    <text evidence="2">Belongs to the DOCK family.</text>
</comment>
<dbReference type="AlphaFoldDB" id="A0A6P3I372"/>
<accession>A0A6P3I372</accession>
<organism evidence="4 5">
    <name type="scientific">Bison bison bison</name>
    <name type="common">North American plains bison</name>
    <dbReference type="NCBI Taxonomy" id="43346"/>
    <lineage>
        <taxon>Eukaryota</taxon>
        <taxon>Metazoa</taxon>
        <taxon>Chordata</taxon>
        <taxon>Craniata</taxon>
        <taxon>Vertebrata</taxon>
        <taxon>Euteleostomi</taxon>
        <taxon>Mammalia</taxon>
        <taxon>Eutheria</taxon>
        <taxon>Laurasiatheria</taxon>
        <taxon>Artiodactyla</taxon>
        <taxon>Ruminantia</taxon>
        <taxon>Pecora</taxon>
        <taxon>Bovidae</taxon>
        <taxon>Bovinae</taxon>
        <taxon>Bison</taxon>
    </lineage>
</organism>
<dbReference type="PANTHER" id="PTHR23317:SF81">
    <property type="entry name" value="DEDICATOR OF CYTOKINESIS PROTEIN 11"/>
    <property type="match status" value="1"/>
</dbReference>
<dbReference type="PROSITE" id="PS51651">
    <property type="entry name" value="DOCKER"/>
    <property type="match status" value="1"/>
</dbReference>
<dbReference type="Proteomes" id="UP000515208">
    <property type="component" value="Unplaced"/>
</dbReference>
<dbReference type="GO" id="GO:0005085">
    <property type="term" value="F:guanyl-nucleotide exchange factor activity"/>
    <property type="evidence" value="ECO:0007669"/>
    <property type="project" value="UniProtKB-KW"/>
</dbReference>
<dbReference type="Pfam" id="PF06920">
    <property type="entry name" value="DHR-2_Lobe_A"/>
    <property type="match status" value="1"/>
</dbReference>
<evidence type="ECO:0000256" key="2">
    <source>
        <dbReference type="PROSITE-ProRule" id="PRU00984"/>
    </source>
</evidence>
<dbReference type="InterPro" id="IPR043161">
    <property type="entry name" value="DOCK_C_lobe_A"/>
</dbReference>
<dbReference type="GO" id="GO:0002315">
    <property type="term" value="P:marginal zone B cell differentiation"/>
    <property type="evidence" value="ECO:0007669"/>
    <property type="project" value="TreeGrafter"/>
</dbReference>